<dbReference type="OrthoDB" id="1733797at2759"/>
<dbReference type="Proteomes" id="UP000187406">
    <property type="component" value="Unassembled WGS sequence"/>
</dbReference>
<dbReference type="PANTHER" id="PTHR33738:SF8">
    <property type="entry name" value="OS05G0454500 PROTEIN"/>
    <property type="match status" value="1"/>
</dbReference>
<feature type="compositionally biased region" description="Basic and acidic residues" evidence="1">
    <location>
        <begin position="85"/>
        <end position="97"/>
    </location>
</feature>
<reference evidence="3" key="1">
    <citation type="submission" date="2016-04" db="EMBL/GenBank/DDBJ databases">
        <title>Cephalotus genome sequencing.</title>
        <authorList>
            <person name="Fukushima K."/>
            <person name="Hasebe M."/>
            <person name="Fang X."/>
        </authorList>
    </citation>
    <scope>NUCLEOTIDE SEQUENCE [LARGE SCALE GENOMIC DNA]</scope>
    <source>
        <strain evidence="3">cv. St1</strain>
    </source>
</reference>
<feature type="compositionally biased region" description="Low complexity" evidence="1">
    <location>
        <begin position="139"/>
        <end position="149"/>
    </location>
</feature>
<dbReference type="InParanoid" id="A0A1Q3CDK8"/>
<accession>A0A1Q3CDK8</accession>
<sequence length="160" mass="17657">MENKRQVGSSSSFTADLFGTKEPPTSSSTGIFASIFPPPSMVLDRSSSRSEVMGSWQKQQSPNQTWDTIQGKNPAPGAEGASHNINKEDNSYMYQEERVNPCHLSSSLYYGGQDNYSKSTSSKNFGSYPTIKKDDGQDDPNANNSNDASRGNWWQGSLYY</sequence>
<feature type="compositionally biased region" description="Polar residues" evidence="1">
    <location>
        <begin position="1"/>
        <end position="14"/>
    </location>
</feature>
<comment type="caution">
    <text evidence="2">The sequence shown here is derived from an EMBL/GenBank/DDBJ whole genome shotgun (WGS) entry which is preliminary data.</text>
</comment>
<keyword evidence="3" id="KW-1185">Reference proteome</keyword>
<dbReference type="FunCoup" id="A0A1Q3CDK8">
    <property type="interactions" value="60"/>
</dbReference>
<name>A0A1Q3CDK8_CEPFO</name>
<gene>
    <name evidence="2" type="ORF">CFOL_v3_21788</name>
</gene>
<dbReference type="PANTHER" id="PTHR33738">
    <property type="entry name" value="EMB|CAB82975.1"/>
    <property type="match status" value="1"/>
</dbReference>
<evidence type="ECO:0000256" key="1">
    <source>
        <dbReference type="SAM" id="MobiDB-lite"/>
    </source>
</evidence>
<proteinExistence type="predicted"/>
<feature type="compositionally biased region" description="Polar residues" evidence="1">
    <location>
        <begin position="56"/>
        <end position="71"/>
    </location>
</feature>
<dbReference type="EMBL" id="BDDD01001772">
    <property type="protein sequence ID" value="GAV78320.1"/>
    <property type="molecule type" value="Genomic_DNA"/>
</dbReference>
<feature type="region of interest" description="Disordered" evidence="1">
    <location>
        <begin position="118"/>
        <end position="160"/>
    </location>
</feature>
<protein>
    <submittedName>
        <fullName evidence="2">Uncharacterized protein</fullName>
    </submittedName>
</protein>
<dbReference type="AlphaFoldDB" id="A0A1Q3CDK8"/>
<organism evidence="2 3">
    <name type="scientific">Cephalotus follicularis</name>
    <name type="common">Albany pitcher plant</name>
    <dbReference type="NCBI Taxonomy" id="3775"/>
    <lineage>
        <taxon>Eukaryota</taxon>
        <taxon>Viridiplantae</taxon>
        <taxon>Streptophyta</taxon>
        <taxon>Embryophyta</taxon>
        <taxon>Tracheophyta</taxon>
        <taxon>Spermatophyta</taxon>
        <taxon>Magnoliopsida</taxon>
        <taxon>eudicotyledons</taxon>
        <taxon>Gunneridae</taxon>
        <taxon>Pentapetalae</taxon>
        <taxon>rosids</taxon>
        <taxon>fabids</taxon>
        <taxon>Oxalidales</taxon>
        <taxon>Cephalotaceae</taxon>
        <taxon>Cephalotus</taxon>
    </lineage>
</organism>
<evidence type="ECO:0000313" key="3">
    <source>
        <dbReference type="Proteomes" id="UP000187406"/>
    </source>
</evidence>
<feature type="compositionally biased region" description="Polar residues" evidence="1">
    <location>
        <begin position="118"/>
        <end position="127"/>
    </location>
</feature>
<feature type="region of interest" description="Disordered" evidence="1">
    <location>
        <begin position="1"/>
        <end position="97"/>
    </location>
</feature>
<evidence type="ECO:0000313" key="2">
    <source>
        <dbReference type="EMBL" id="GAV78320.1"/>
    </source>
</evidence>